<sequence>MCTRERVLPWFEDNWLRGGICVWIVFFFFVFGFGKDLCLDSFFLCLDFVDFSLSFSMNSFADFIFVSRHCLKLVTFVFWSLAHLSQAPQREQFANGVILIC</sequence>
<proteinExistence type="predicted"/>
<gene>
    <name evidence="2" type="ORF">CEPIT_LOCUS32160</name>
</gene>
<evidence type="ECO:0000313" key="3">
    <source>
        <dbReference type="Proteomes" id="UP001152523"/>
    </source>
</evidence>
<protein>
    <submittedName>
        <fullName evidence="2">Uncharacterized protein</fullName>
    </submittedName>
</protein>
<organism evidence="2 3">
    <name type="scientific">Cuscuta epithymum</name>
    <dbReference type="NCBI Taxonomy" id="186058"/>
    <lineage>
        <taxon>Eukaryota</taxon>
        <taxon>Viridiplantae</taxon>
        <taxon>Streptophyta</taxon>
        <taxon>Embryophyta</taxon>
        <taxon>Tracheophyta</taxon>
        <taxon>Spermatophyta</taxon>
        <taxon>Magnoliopsida</taxon>
        <taxon>eudicotyledons</taxon>
        <taxon>Gunneridae</taxon>
        <taxon>Pentapetalae</taxon>
        <taxon>asterids</taxon>
        <taxon>lamiids</taxon>
        <taxon>Solanales</taxon>
        <taxon>Convolvulaceae</taxon>
        <taxon>Cuscuteae</taxon>
        <taxon>Cuscuta</taxon>
        <taxon>Cuscuta subgen. Cuscuta</taxon>
    </lineage>
</organism>
<accession>A0AAV0FAI3</accession>
<keyword evidence="1" id="KW-0812">Transmembrane</keyword>
<evidence type="ECO:0000256" key="1">
    <source>
        <dbReference type="SAM" id="Phobius"/>
    </source>
</evidence>
<dbReference type="Proteomes" id="UP001152523">
    <property type="component" value="Unassembled WGS sequence"/>
</dbReference>
<feature type="transmembrane region" description="Helical" evidence="1">
    <location>
        <begin position="15"/>
        <end position="34"/>
    </location>
</feature>
<comment type="caution">
    <text evidence="2">The sequence shown here is derived from an EMBL/GenBank/DDBJ whole genome shotgun (WGS) entry which is preliminary data.</text>
</comment>
<keyword evidence="1" id="KW-0472">Membrane</keyword>
<dbReference type="AlphaFoldDB" id="A0AAV0FAI3"/>
<keyword evidence="1" id="KW-1133">Transmembrane helix</keyword>
<name>A0AAV0FAI3_9ASTE</name>
<reference evidence="2" key="1">
    <citation type="submission" date="2022-07" db="EMBL/GenBank/DDBJ databases">
        <authorList>
            <person name="Macas J."/>
            <person name="Novak P."/>
            <person name="Neumann P."/>
        </authorList>
    </citation>
    <scope>NUCLEOTIDE SEQUENCE</scope>
</reference>
<evidence type="ECO:0000313" key="2">
    <source>
        <dbReference type="EMBL" id="CAH9132412.1"/>
    </source>
</evidence>
<keyword evidence="3" id="KW-1185">Reference proteome</keyword>
<dbReference type="EMBL" id="CAMAPF010000969">
    <property type="protein sequence ID" value="CAH9132412.1"/>
    <property type="molecule type" value="Genomic_DNA"/>
</dbReference>